<dbReference type="InterPro" id="IPR000182">
    <property type="entry name" value="GNAT_dom"/>
</dbReference>
<proteinExistence type="predicted"/>
<evidence type="ECO:0000313" key="2">
    <source>
        <dbReference type="EMBL" id="KAA2262167.1"/>
    </source>
</evidence>
<name>A0A5B2XEL2_9PSEU</name>
<evidence type="ECO:0000259" key="1">
    <source>
        <dbReference type="PROSITE" id="PS51186"/>
    </source>
</evidence>
<accession>A0A5B2XEL2</accession>
<dbReference type="Proteomes" id="UP000323454">
    <property type="component" value="Unassembled WGS sequence"/>
</dbReference>
<dbReference type="EMBL" id="VUOB01000022">
    <property type="protein sequence ID" value="KAA2262167.1"/>
    <property type="molecule type" value="Genomic_DNA"/>
</dbReference>
<dbReference type="GO" id="GO:1990189">
    <property type="term" value="F:protein N-terminal-serine acetyltransferase activity"/>
    <property type="evidence" value="ECO:0007669"/>
    <property type="project" value="TreeGrafter"/>
</dbReference>
<dbReference type="InterPro" id="IPR051908">
    <property type="entry name" value="Ribosomal_N-acetyltransferase"/>
</dbReference>
<feature type="domain" description="N-acetyltransferase" evidence="1">
    <location>
        <begin position="20"/>
        <end position="191"/>
    </location>
</feature>
<dbReference type="AlphaFoldDB" id="A0A5B2XEL2"/>
<dbReference type="GO" id="GO:0008999">
    <property type="term" value="F:protein-N-terminal-alanine acetyltransferase activity"/>
    <property type="evidence" value="ECO:0007669"/>
    <property type="project" value="TreeGrafter"/>
</dbReference>
<reference evidence="2 3" key="1">
    <citation type="submission" date="2019-09" db="EMBL/GenBank/DDBJ databases">
        <title>Goodfellowia gen. nov., a new genus of the Pseudonocardineae related to Actinoalloteichus, containing Goodfellowia coeruleoviolacea gen. nov., comb. nov. gen. nov., comb. nov.</title>
        <authorList>
            <person name="Labeda D."/>
        </authorList>
    </citation>
    <scope>NUCLEOTIDE SEQUENCE [LARGE SCALE GENOMIC DNA]</scope>
    <source>
        <strain evidence="2 3">AN110305</strain>
    </source>
</reference>
<dbReference type="GO" id="GO:0005737">
    <property type="term" value="C:cytoplasm"/>
    <property type="evidence" value="ECO:0007669"/>
    <property type="project" value="TreeGrafter"/>
</dbReference>
<dbReference type="Pfam" id="PF13302">
    <property type="entry name" value="Acetyltransf_3"/>
    <property type="match status" value="1"/>
</dbReference>
<dbReference type="InterPro" id="IPR016181">
    <property type="entry name" value="Acyl_CoA_acyltransferase"/>
</dbReference>
<protein>
    <submittedName>
        <fullName evidence="2">GNAT family N-acetyltransferase</fullName>
    </submittedName>
</protein>
<sequence>MDELPDPWPLRRLVLRTPRLELRPDDDAGLLELVEEARLGVHAPDEMPFGVAWTDAPSEQLGVNTMRFHWGQRAAVSPQRWDVNFLVRLDGRVIGNQGLHGREFAATRAVGTGSWIGLRHQGSGIGTEMRAAVLMFAFDQLGATTARSSALVDNPRSLGVSRRLGYVEDGSEQLVVRGTATTHRRLLLTRDAFKRPDWQLTVSGVDGCRELLGAENAP</sequence>
<evidence type="ECO:0000313" key="3">
    <source>
        <dbReference type="Proteomes" id="UP000323454"/>
    </source>
</evidence>
<reference evidence="2 3" key="2">
    <citation type="submission" date="2019-09" db="EMBL/GenBank/DDBJ databases">
        <authorList>
            <person name="Jin C."/>
        </authorList>
    </citation>
    <scope>NUCLEOTIDE SEQUENCE [LARGE SCALE GENOMIC DNA]</scope>
    <source>
        <strain evidence="2 3">AN110305</strain>
    </source>
</reference>
<dbReference type="Gene3D" id="3.40.630.30">
    <property type="match status" value="1"/>
</dbReference>
<dbReference type="PANTHER" id="PTHR43441">
    <property type="entry name" value="RIBOSOMAL-PROTEIN-SERINE ACETYLTRANSFERASE"/>
    <property type="match status" value="1"/>
</dbReference>
<organism evidence="2 3">
    <name type="scientific">Solihabitans fulvus</name>
    <dbReference type="NCBI Taxonomy" id="1892852"/>
    <lineage>
        <taxon>Bacteria</taxon>
        <taxon>Bacillati</taxon>
        <taxon>Actinomycetota</taxon>
        <taxon>Actinomycetes</taxon>
        <taxon>Pseudonocardiales</taxon>
        <taxon>Pseudonocardiaceae</taxon>
        <taxon>Solihabitans</taxon>
    </lineage>
</organism>
<dbReference type="OrthoDB" id="3466127at2"/>
<comment type="caution">
    <text evidence="2">The sequence shown here is derived from an EMBL/GenBank/DDBJ whole genome shotgun (WGS) entry which is preliminary data.</text>
</comment>
<dbReference type="PANTHER" id="PTHR43441:SF11">
    <property type="entry name" value="RIBOSOMAL-PROTEIN-SERINE ACETYLTRANSFERASE"/>
    <property type="match status" value="1"/>
</dbReference>
<keyword evidence="2" id="KW-0808">Transferase</keyword>
<dbReference type="RefSeq" id="WP_149849750.1">
    <property type="nucleotide sequence ID" value="NZ_VUOB01000022.1"/>
</dbReference>
<keyword evidence="3" id="KW-1185">Reference proteome</keyword>
<dbReference type="PROSITE" id="PS51186">
    <property type="entry name" value="GNAT"/>
    <property type="match status" value="1"/>
</dbReference>
<gene>
    <name evidence="2" type="ORF">F0L68_12750</name>
</gene>
<dbReference type="SUPFAM" id="SSF55729">
    <property type="entry name" value="Acyl-CoA N-acyltransferases (Nat)"/>
    <property type="match status" value="1"/>
</dbReference>